<proteinExistence type="predicted"/>
<dbReference type="Pfam" id="PF26118">
    <property type="entry name" value="DUF8035"/>
    <property type="match status" value="1"/>
</dbReference>
<dbReference type="Proteomes" id="UP001187682">
    <property type="component" value="Unassembled WGS sequence"/>
</dbReference>
<feature type="compositionally biased region" description="Low complexity" evidence="1">
    <location>
        <begin position="219"/>
        <end position="251"/>
    </location>
</feature>
<feature type="region of interest" description="Disordered" evidence="1">
    <location>
        <begin position="360"/>
        <end position="400"/>
    </location>
</feature>
<feature type="compositionally biased region" description="Low complexity" evidence="1">
    <location>
        <begin position="19"/>
        <end position="34"/>
    </location>
</feature>
<feature type="region of interest" description="Disordered" evidence="1">
    <location>
        <begin position="1"/>
        <end position="139"/>
    </location>
</feature>
<feature type="compositionally biased region" description="Basic and acidic residues" evidence="1">
    <location>
        <begin position="35"/>
        <end position="80"/>
    </location>
</feature>
<name>A0AAE8N772_9PEZI</name>
<dbReference type="AlphaFoldDB" id="A0AAE8N772"/>
<dbReference type="EMBL" id="ONZQ02000021">
    <property type="protein sequence ID" value="SPO07521.1"/>
    <property type="molecule type" value="Genomic_DNA"/>
</dbReference>
<protein>
    <recommendedName>
        <fullName evidence="2">DUF8035 domain-containing protein</fullName>
    </recommendedName>
</protein>
<sequence>MADIRDRDHVYERDRSRADPYLPRRLYRSPSRSPSPDRLRYERRVPARFHDDLDSESSRSRRLDDYHPRRSVYHREDPRFSRPPPPLPRGRPVSPDYEPRREREPGGDYFRDRSPSPVVPRRPAALRRQSSLDTYDRPLGNDLHFLQREEYGPPARREDVLASYGAVPVEPRPRGVEFRDDESLVRGRPFPPPLRADHDRVREREIVRVSGRKSRDGESVTSRTISRTSGTGTSSDSSSDSSPSRATSVRSEYPKKGKTKIPGRLVSKRALIDLGYPFLDEGKTVIILKALGQDQIDQVLKVSEEYKKAELEVSAARSSSGNLVDDRRDEIYTIPPPPPPAAPTRDVEVVKETLVRNVSPSSRSYTTTSYPTGTSVSGSTYTGGGKLVLRPRSRSRSGREIRSEIKALEAELRAERRHRRRSRSGSLGRELVRVEKTADGQQIILSEERVEKVDEGYRGPRIERDRRGPPPALLRAMVKTLT</sequence>
<feature type="compositionally biased region" description="Basic and acidic residues" evidence="1">
    <location>
        <begin position="171"/>
        <end position="185"/>
    </location>
</feature>
<comment type="caution">
    <text evidence="3">The sequence shown here is derived from an EMBL/GenBank/DDBJ whole genome shotgun (WGS) entry which is preliminary data.</text>
</comment>
<reference evidence="3" key="1">
    <citation type="submission" date="2018-03" db="EMBL/GenBank/DDBJ databases">
        <authorList>
            <person name="Guldener U."/>
        </authorList>
    </citation>
    <scope>NUCLEOTIDE SEQUENCE</scope>
</reference>
<organism evidence="3 4">
    <name type="scientific">Cephalotrichum gorgonifer</name>
    <dbReference type="NCBI Taxonomy" id="2041049"/>
    <lineage>
        <taxon>Eukaryota</taxon>
        <taxon>Fungi</taxon>
        <taxon>Dikarya</taxon>
        <taxon>Ascomycota</taxon>
        <taxon>Pezizomycotina</taxon>
        <taxon>Sordariomycetes</taxon>
        <taxon>Hypocreomycetidae</taxon>
        <taxon>Microascales</taxon>
        <taxon>Microascaceae</taxon>
        <taxon>Cephalotrichum</taxon>
    </lineage>
</organism>
<accession>A0AAE8N772</accession>
<gene>
    <name evidence="3" type="ORF">DNG_10215</name>
</gene>
<feature type="region of interest" description="Disordered" evidence="1">
    <location>
        <begin position="168"/>
        <end position="260"/>
    </location>
</feature>
<feature type="compositionally biased region" description="Basic and acidic residues" evidence="1">
    <location>
        <begin position="1"/>
        <end position="18"/>
    </location>
</feature>
<feature type="compositionally biased region" description="Basic and acidic residues" evidence="1">
    <location>
        <begin position="97"/>
        <end position="114"/>
    </location>
</feature>
<feature type="domain" description="DUF8035" evidence="2">
    <location>
        <begin position="255"/>
        <end position="309"/>
    </location>
</feature>
<feature type="compositionally biased region" description="Basic and acidic residues" evidence="1">
    <location>
        <begin position="195"/>
        <end position="218"/>
    </location>
</feature>
<evidence type="ECO:0000256" key="1">
    <source>
        <dbReference type="SAM" id="MobiDB-lite"/>
    </source>
</evidence>
<evidence type="ECO:0000313" key="3">
    <source>
        <dbReference type="EMBL" id="SPO07521.1"/>
    </source>
</evidence>
<dbReference type="InterPro" id="IPR058348">
    <property type="entry name" value="DUF8035"/>
</dbReference>
<evidence type="ECO:0000313" key="4">
    <source>
        <dbReference type="Proteomes" id="UP001187682"/>
    </source>
</evidence>
<keyword evidence="4" id="KW-1185">Reference proteome</keyword>
<evidence type="ECO:0000259" key="2">
    <source>
        <dbReference type="Pfam" id="PF26118"/>
    </source>
</evidence>
<feature type="compositionally biased region" description="Low complexity" evidence="1">
    <location>
        <begin position="360"/>
        <end position="380"/>
    </location>
</feature>
<feature type="compositionally biased region" description="Low complexity" evidence="1">
    <location>
        <begin position="115"/>
        <end position="128"/>
    </location>
</feature>